<evidence type="ECO:0000313" key="3">
    <source>
        <dbReference type="EMBL" id="AIF01433.1"/>
    </source>
</evidence>
<keyword evidence="2" id="KW-0812">Transmembrane</keyword>
<protein>
    <submittedName>
        <fullName evidence="3">Uncharacterized protein</fullName>
    </submittedName>
</protein>
<feature type="compositionally biased region" description="Acidic residues" evidence="1">
    <location>
        <begin position="1"/>
        <end position="11"/>
    </location>
</feature>
<feature type="transmembrane region" description="Helical" evidence="2">
    <location>
        <begin position="31"/>
        <end position="50"/>
    </location>
</feature>
<evidence type="ECO:0000256" key="1">
    <source>
        <dbReference type="SAM" id="MobiDB-lite"/>
    </source>
</evidence>
<reference evidence="3" key="1">
    <citation type="journal article" date="2014" name="Genome Biol. Evol.">
        <title>Pangenome evidence for extensive interdomain horizontal transfer affecting lineage core and shell genes in uncultured planktonic thaumarchaeota and euryarchaeota.</title>
        <authorList>
            <person name="Deschamps P."/>
            <person name="Zivanovic Y."/>
            <person name="Moreira D."/>
            <person name="Rodriguez-Valera F."/>
            <person name="Lopez-Garcia P."/>
        </authorList>
    </citation>
    <scope>NUCLEOTIDE SEQUENCE</scope>
</reference>
<name>A0A075GIQ2_9EURY</name>
<organism evidence="3">
    <name type="scientific">uncultured marine group II/III euryarchaeote KM3_147_B09</name>
    <dbReference type="NCBI Taxonomy" id="1457882"/>
    <lineage>
        <taxon>Archaea</taxon>
        <taxon>Methanobacteriati</taxon>
        <taxon>Methanobacteriota</taxon>
        <taxon>environmental samples</taxon>
    </lineage>
</organism>
<evidence type="ECO:0000256" key="2">
    <source>
        <dbReference type="SAM" id="Phobius"/>
    </source>
</evidence>
<keyword evidence="2" id="KW-1133">Transmembrane helix</keyword>
<accession>A0A075GIQ2</accession>
<dbReference type="AlphaFoldDB" id="A0A075GIQ2"/>
<feature type="region of interest" description="Disordered" evidence="1">
    <location>
        <begin position="1"/>
        <end position="22"/>
    </location>
</feature>
<dbReference type="EMBL" id="KF900620">
    <property type="protein sequence ID" value="AIF01433.1"/>
    <property type="molecule type" value="Genomic_DNA"/>
</dbReference>
<sequence length="104" mass="11340">MSDDNDNGESFDEFKGRPDPTEGGITVNEMVMGFGFVLIIAGFVLGLIRLQGLNGGELSADYDGLLDQLYLSYIIMFVGMLITSFLGFGGMFKRAMTSFISSEE</sequence>
<feature type="transmembrane region" description="Helical" evidence="2">
    <location>
        <begin position="70"/>
        <end position="92"/>
    </location>
</feature>
<proteinExistence type="predicted"/>
<keyword evidence="2" id="KW-0472">Membrane</keyword>